<evidence type="ECO:0000256" key="10">
    <source>
        <dbReference type="SAM" id="MobiDB-lite"/>
    </source>
</evidence>
<evidence type="ECO:0000256" key="5">
    <source>
        <dbReference type="ARBA" id="ARBA00022821"/>
    </source>
</evidence>
<evidence type="ECO:0000256" key="8">
    <source>
        <dbReference type="PROSITE-ProRule" id="PRU00285"/>
    </source>
</evidence>
<keyword evidence="2" id="KW-1003">Cell membrane</keyword>
<dbReference type="CDD" id="cd00298">
    <property type="entry name" value="ACD_sHsps_p23-like"/>
    <property type="match status" value="1"/>
</dbReference>
<organism evidence="13 14">
    <name type="scientific">Sesamum alatum</name>
    <dbReference type="NCBI Taxonomy" id="300844"/>
    <lineage>
        <taxon>Eukaryota</taxon>
        <taxon>Viridiplantae</taxon>
        <taxon>Streptophyta</taxon>
        <taxon>Embryophyta</taxon>
        <taxon>Tracheophyta</taxon>
        <taxon>Spermatophyta</taxon>
        <taxon>Magnoliopsida</taxon>
        <taxon>eudicotyledons</taxon>
        <taxon>Gunneridae</taxon>
        <taxon>Pentapetalae</taxon>
        <taxon>asterids</taxon>
        <taxon>lamiids</taxon>
        <taxon>Lamiales</taxon>
        <taxon>Pedaliaceae</taxon>
        <taxon>Sesamum</taxon>
    </lineage>
</organism>
<proteinExistence type="inferred from homology"/>
<protein>
    <submittedName>
        <fullName evidence="13">Inactive protein RESTRICTED TEV MOVEMENT 2</fullName>
    </submittedName>
</protein>
<accession>A0AAE1Y7Y1</accession>
<evidence type="ECO:0000313" key="13">
    <source>
        <dbReference type="EMBL" id="KAK4424753.1"/>
    </source>
</evidence>
<feature type="compositionally biased region" description="Basic and acidic residues" evidence="10">
    <location>
        <begin position="245"/>
        <end position="285"/>
    </location>
</feature>
<dbReference type="PANTHER" id="PTHR43670:SF121">
    <property type="entry name" value="PROTEIN RESTRICTED TEV MOVEMENT 2"/>
    <property type="match status" value="1"/>
</dbReference>
<feature type="region of interest" description="Disordered" evidence="10">
    <location>
        <begin position="119"/>
        <end position="311"/>
    </location>
</feature>
<dbReference type="GO" id="GO:0006952">
    <property type="term" value="P:defense response"/>
    <property type="evidence" value="ECO:0007669"/>
    <property type="project" value="UniProtKB-KW"/>
</dbReference>
<keyword evidence="7 11" id="KW-0472">Membrane</keyword>
<dbReference type="GO" id="GO:0005886">
    <property type="term" value="C:plasma membrane"/>
    <property type="evidence" value="ECO:0007669"/>
    <property type="project" value="UniProtKB-SubCell"/>
</dbReference>
<dbReference type="SUPFAM" id="SSF49764">
    <property type="entry name" value="HSP20-like chaperones"/>
    <property type="match status" value="1"/>
</dbReference>
<feature type="domain" description="SHSP" evidence="12">
    <location>
        <begin position="23"/>
        <end position="127"/>
    </location>
</feature>
<evidence type="ECO:0000256" key="3">
    <source>
        <dbReference type="ARBA" id="ARBA00022692"/>
    </source>
</evidence>
<keyword evidence="14" id="KW-1185">Reference proteome</keyword>
<evidence type="ECO:0000256" key="2">
    <source>
        <dbReference type="ARBA" id="ARBA00022475"/>
    </source>
</evidence>
<feature type="region of interest" description="Disordered" evidence="10">
    <location>
        <begin position="1"/>
        <end position="24"/>
    </location>
</feature>
<dbReference type="EMBL" id="JACGWO010000006">
    <property type="protein sequence ID" value="KAK4424753.1"/>
    <property type="molecule type" value="Genomic_DNA"/>
</dbReference>
<comment type="similarity">
    <text evidence="8 9">Belongs to the small heat shock protein (HSP20) family.</text>
</comment>
<dbReference type="Proteomes" id="UP001293254">
    <property type="component" value="Unassembled WGS sequence"/>
</dbReference>
<dbReference type="GO" id="GO:0034605">
    <property type="term" value="P:cellular response to heat"/>
    <property type="evidence" value="ECO:0007669"/>
    <property type="project" value="TreeGrafter"/>
</dbReference>
<keyword evidence="3 11" id="KW-0812">Transmembrane</keyword>
<dbReference type="Pfam" id="PF00011">
    <property type="entry name" value="HSP20"/>
    <property type="match status" value="1"/>
</dbReference>
<evidence type="ECO:0000256" key="4">
    <source>
        <dbReference type="ARBA" id="ARBA00022737"/>
    </source>
</evidence>
<sequence length="366" mass="40869">MAMRPRGSSASAPRRAARPGGVRPVYEDFKPVSEWQQDDESHFLNIYLPGFMKEQIRVSTEGRNSIRVQGERLVAGNKWSRFREEYQVPENGEMNSVRAKYQGGVLNITIPKKEFDKAQETLPPKPNTTDTQKQPIPQKGHEKVLPEVNTSKSTEEKSSELKRPSDDSRTKQAQDGDEKQTNPQQGQDKAFPAVGTSQLTDDKTSEAQKQLTNHRKDHDHDRDQGRDGRNITPLKNRGAVVSQDAGKRESEEPKENHIASERPDDVTTKMVNKEGKKSEESKELPGVETAKNVSEKVGAAGIPERKADNNELHGAFTKEKYKKAVKGLAELSEERQLLVNMGVAVLVIVALTAYVTFQFASGKDKN</sequence>
<dbReference type="InterPro" id="IPR008978">
    <property type="entry name" value="HSP20-like_chaperone"/>
</dbReference>
<dbReference type="Gene3D" id="2.60.40.790">
    <property type="match status" value="1"/>
</dbReference>
<evidence type="ECO:0000256" key="7">
    <source>
        <dbReference type="ARBA" id="ARBA00023136"/>
    </source>
</evidence>
<comment type="caution">
    <text evidence="13">The sequence shown here is derived from an EMBL/GenBank/DDBJ whole genome shotgun (WGS) entry which is preliminary data.</text>
</comment>
<dbReference type="PANTHER" id="PTHR43670">
    <property type="entry name" value="HEAT SHOCK PROTEIN 26"/>
    <property type="match status" value="1"/>
</dbReference>
<evidence type="ECO:0000256" key="6">
    <source>
        <dbReference type="ARBA" id="ARBA00022989"/>
    </source>
</evidence>
<dbReference type="PROSITE" id="PS01031">
    <property type="entry name" value="SHSP"/>
    <property type="match status" value="1"/>
</dbReference>
<keyword evidence="5" id="KW-0611">Plant defense</keyword>
<evidence type="ECO:0000256" key="11">
    <source>
        <dbReference type="SAM" id="Phobius"/>
    </source>
</evidence>
<comment type="subcellular location">
    <subcellularLocation>
        <location evidence="1">Cell membrane</location>
        <topology evidence="1">Single-pass membrane protein</topology>
    </subcellularLocation>
</comment>
<dbReference type="AlphaFoldDB" id="A0AAE1Y7Y1"/>
<feature type="compositionally biased region" description="Basic and acidic residues" evidence="10">
    <location>
        <begin position="214"/>
        <end position="229"/>
    </location>
</feature>
<evidence type="ECO:0000256" key="1">
    <source>
        <dbReference type="ARBA" id="ARBA00004162"/>
    </source>
</evidence>
<dbReference type="InterPro" id="IPR002068">
    <property type="entry name" value="A-crystallin/Hsp20_dom"/>
</dbReference>
<evidence type="ECO:0000256" key="9">
    <source>
        <dbReference type="RuleBase" id="RU003616"/>
    </source>
</evidence>
<gene>
    <name evidence="13" type="ORF">Salat_1668900</name>
</gene>
<reference evidence="13" key="2">
    <citation type="journal article" date="2024" name="Plant">
        <title>Genomic evolution and insights into agronomic trait innovations of Sesamum species.</title>
        <authorList>
            <person name="Miao H."/>
            <person name="Wang L."/>
            <person name="Qu L."/>
            <person name="Liu H."/>
            <person name="Sun Y."/>
            <person name="Le M."/>
            <person name="Wang Q."/>
            <person name="Wei S."/>
            <person name="Zheng Y."/>
            <person name="Lin W."/>
            <person name="Duan Y."/>
            <person name="Cao H."/>
            <person name="Xiong S."/>
            <person name="Wang X."/>
            <person name="Wei L."/>
            <person name="Li C."/>
            <person name="Ma Q."/>
            <person name="Ju M."/>
            <person name="Zhao R."/>
            <person name="Li G."/>
            <person name="Mu C."/>
            <person name="Tian Q."/>
            <person name="Mei H."/>
            <person name="Zhang T."/>
            <person name="Gao T."/>
            <person name="Zhang H."/>
        </authorList>
    </citation>
    <scope>NUCLEOTIDE SEQUENCE</scope>
    <source>
        <strain evidence="13">3651</strain>
    </source>
</reference>
<keyword evidence="6 11" id="KW-1133">Transmembrane helix</keyword>
<feature type="compositionally biased region" description="Basic and acidic residues" evidence="10">
    <location>
        <begin position="153"/>
        <end position="180"/>
    </location>
</feature>
<feature type="transmembrane region" description="Helical" evidence="11">
    <location>
        <begin position="337"/>
        <end position="357"/>
    </location>
</feature>
<evidence type="ECO:0000259" key="12">
    <source>
        <dbReference type="PROSITE" id="PS01031"/>
    </source>
</evidence>
<evidence type="ECO:0000313" key="14">
    <source>
        <dbReference type="Proteomes" id="UP001293254"/>
    </source>
</evidence>
<keyword evidence="4" id="KW-0677">Repeat</keyword>
<name>A0AAE1Y7Y1_9LAMI</name>
<reference evidence="13" key="1">
    <citation type="submission" date="2020-06" db="EMBL/GenBank/DDBJ databases">
        <authorList>
            <person name="Li T."/>
            <person name="Hu X."/>
            <person name="Zhang T."/>
            <person name="Song X."/>
            <person name="Zhang H."/>
            <person name="Dai N."/>
            <person name="Sheng W."/>
            <person name="Hou X."/>
            <person name="Wei L."/>
        </authorList>
    </citation>
    <scope>NUCLEOTIDE SEQUENCE</scope>
    <source>
        <strain evidence="13">3651</strain>
        <tissue evidence="13">Leaf</tissue>
    </source>
</reference>